<organism evidence="2 3">
    <name type="scientific">Biomphalaria glabrata</name>
    <name type="common">Bloodfluke planorb</name>
    <name type="synonym">Freshwater snail</name>
    <dbReference type="NCBI Taxonomy" id="6526"/>
    <lineage>
        <taxon>Eukaryota</taxon>
        <taxon>Metazoa</taxon>
        <taxon>Spiralia</taxon>
        <taxon>Lophotrochozoa</taxon>
        <taxon>Mollusca</taxon>
        <taxon>Gastropoda</taxon>
        <taxon>Heterobranchia</taxon>
        <taxon>Euthyneura</taxon>
        <taxon>Panpulmonata</taxon>
        <taxon>Hygrophila</taxon>
        <taxon>Lymnaeoidea</taxon>
        <taxon>Planorbidae</taxon>
        <taxon>Biomphalaria</taxon>
    </lineage>
</organism>
<name>A0A9W3AIR8_BIOGL</name>
<keyword evidence="2" id="KW-1185">Reference proteome</keyword>
<feature type="compositionally biased region" description="Basic and acidic residues" evidence="1">
    <location>
        <begin position="108"/>
        <end position="123"/>
    </location>
</feature>
<accession>A0A9W3AIR8</accession>
<protein>
    <submittedName>
        <fullName evidence="3">Uncharacterized protein LOC129926523 isoform X1</fullName>
    </submittedName>
</protein>
<feature type="compositionally biased region" description="Polar residues" evidence="1">
    <location>
        <begin position="96"/>
        <end position="107"/>
    </location>
</feature>
<evidence type="ECO:0000313" key="2">
    <source>
        <dbReference type="Proteomes" id="UP001165740"/>
    </source>
</evidence>
<proteinExistence type="predicted"/>
<dbReference type="GeneID" id="129926523"/>
<feature type="region of interest" description="Disordered" evidence="1">
    <location>
        <begin position="160"/>
        <end position="195"/>
    </location>
</feature>
<feature type="compositionally biased region" description="Low complexity" evidence="1">
    <location>
        <begin position="126"/>
        <end position="137"/>
    </location>
</feature>
<evidence type="ECO:0000256" key="1">
    <source>
        <dbReference type="SAM" id="MobiDB-lite"/>
    </source>
</evidence>
<reference evidence="3" key="1">
    <citation type="submission" date="2025-08" db="UniProtKB">
        <authorList>
            <consortium name="RefSeq"/>
        </authorList>
    </citation>
    <scope>IDENTIFICATION</scope>
</reference>
<sequence>MEQKTPSYLPSASLHRPTFSTYMRANPFSKVKAIYLMDHQRRLADLGDRPYKRKIYPELPPHYPGTWCVYSWPEIETVVDRLYTIPRHWKVPKPQQVRNAVKSSTSFDSKRDPRSRISPDFRTKHSISPRPSDSISSLATLSSVRSSATYSVVRSSATYPNVRMSKPNQQRSSVTPRRARKLSTGTKESEKDVDNEDNVSITSKTYDLLQTISSTDGKIQPVFSNWYRNKSASVRTRSNTRGVRVVSTPALMDGSGQEVHVLKSTSPKNSLTFSDDCQEVEDTSCLTETSSETKNNQDLFTS</sequence>
<dbReference type="AlphaFoldDB" id="A0A9W3AIR8"/>
<evidence type="ECO:0000313" key="3">
    <source>
        <dbReference type="RefSeq" id="XP_055887173.1"/>
    </source>
</evidence>
<dbReference type="RefSeq" id="XP_055887173.1">
    <property type="nucleotide sequence ID" value="XM_056031198.1"/>
</dbReference>
<feature type="region of interest" description="Disordered" evidence="1">
    <location>
        <begin position="95"/>
        <end position="137"/>
    </location>
</feature>
<dbReference type="Proteomes" id="UP001165740">
    <property type="component" value="Chromosome 5"/>
</dbReference>
<feature type="compositionally biased region" description="Polar residues" evidence="1">
    <location>
        <begin position="166"/>
        <end position="175"/>
    </location>
</feature>
<gene>
    <name evidence="3" type="primary">LOC129926523</name>
</gene>
<dbReference type="OrthoDB" id="6066196at2759"/>